<feature type="domain" description="Acyl-CoA dehydrogenase/oxidase C-terminal" evidence="9">
    <location>
        <begin position="237"/>
        <end position="385"/>
    </location>
</feature>
<reference evidence="12" key="1">
    <citation type="submission" date="2023-03" db="EMBL/GenBank/DDBJ databases">
        <title>Stygiobacter electus gen. nov., sp. nov., facultatively anaerobic thermotolerant bacterium of the class Ignavibacteria from a well of Yessentuki mineral water deposit.</title>
        <authorList>
            <person name="Podosokorskaya O.A."/>
            <person name="Elcheninov A.G."/>
            <person name="Petrova N.F."/>
            <person name="Zavarzina D.G."/>
            <person name="Kublanov I.V."/>
            <person name="Merkel A.Y."/>
        </authorList>
    </citation>
    <scope>NUCLEOTIDE SEQUENCE</scope>
    <source>
        <strain evidence="12">09-Me</strain>
    </source>
</reference>
<dbReference type="Gene3D" id="1.10.540.10">
    <property type="entry name" value="Acyl-CoA dehydrogenase/oxidase, N-terminal domain"/>
    <property type="match status" value="1"/>
</dbReference>
<dbReference type="FunFam" id="2.40.110.10:FF:000001">
    <property type="entry name" value="Acyl-CoA dehydrogenase, mitochondrial"/>
    <property type="match status" value="1"/>
</dbReference>
<evidence type="ECO:0000256" key="6">
    <source>
        <dbReference type="ARBA" id="ARBA00066362"/>
    </source>
</evidence>
<proteinExistence type="inferred from homology"/>
<dbReference type="PROSITE" id="PS00073">
    <property type="entry name" value="ACYL_COA_DH_2"/>
    <property type="match status" value="1"/>
</dbReference>
<comment type="caution">
    <text evidence="12">The sequence shown here is derived from an EMBL/GenBank/DDBJ whole genome shotgun (WGS) entry which is preliminary data.</text>
</comment>
<dbReference type="FunFam" id="1.10.540.10:FF:000002">
    <property type="entry name" value="Acyl-CoA dehydrogenase FadE19"/>
    <property type="match status" value="1"/>
</dbReference>
<dbReference type="PIRSF" id="PIRSF016578">
    <property type="entry name" value="HsaA"/>
    <property type="match status" value="1"/>
</dbReference>
<dbReference type="AlphaFoldDB" id="A0AAE3TEP3"/>
<evidence type="ECO:0000259" key="11">
    <source>
        <dbReference type="Pfam" id="PF02771"/>
    </source>
</evidence>
<dbReference type="Gene3D" id="1.20.140.10">
    <property type="entry name" value="Butyryl-CoA Dehydrogenase, subunit A, domain 3"/>
    <property type="match status" value="1"/>
</dbReference>
<keyword evidence="4 8" id="KW-0274">FAD</keyword>
<dbReference type="SUPFAM" id="SSF56645">
    <property type="entry name" value="Acyl-CoA dehydrogenase NM domain-like"/>
    <property type="match status" value="1"/>
</dbReference>
<dbReference type="EC" id="1.3.8.10" evidence="6"/>
<name>A0AAE3TEP3_9BACT</name>
<organism evidence="12 13">
    <name type="scientific">Stygiobacter electus</name>
    <dbReference type="NCBI Taxonomy" id="3032292"/>
    <lineage>
        <taxon>Bacteria</taxon>
        <taxon>Pseudomonadati</taxon>
        <taxon>Ignavibacteriota</taxon>
        <taxon>Ignavibacteria</taxon>
        <taxon>Ignavibacteriales</taxon>
        <taxon>Melioribacteraceae</taxon>
        <taxon>Stygiobacter</taxon>
    </lineage>
</organism>
<dbReference type="SUPFAM" id="SSF47203">
    <property type="entry name" value="Acyl-CoA dehydrogenase C-terminal domain-like"/>
    <property type="match status" value="1"/>
</dbReference>
<evidence type="ECO:0000259" key="9">
    <source>
        <dbReference type="Pfam" id="PF00441"/>
    </source>
</evidence>
<dbReference type="Gene3D" id="2.40.110.10">
    <property type="entry name" value="Butyryl-CoA Dehydrogenase, subunit A, domain 2"/>
    <property type="match status" value="1"/>
</dbReference>
<keyword evidence="13" id="KW-1185">Reference proteome</keyword>
<keyword evidence="3 8" id="KW-0285">Flavoprotein</keyword>
<evidence type="ECO:0000256" key="1">
    <source>
        <dbReference type="ARBA" id="ARBA00001974"/>
    </source>
</evidence>
<feature type="domain" description="Acyl-CoA oxidase/dehydrogenase middle" evidence="10">
    <location>
        <begin position="131"/>
        <end position="225"/>
    </location>
</feature>
<dbReference type="InterPro" id="IPR006089">
    <property type="entry name" value="Acyl-CoA_DH_CS"/>
</dbReference>
<protein>
    <recommendedName>
        <fullName evidence="7">Cyclohex-1-ene-1-carbonyl-CoA dehydrogenase</fullName>
        <ecNumber evidence="6">1.3.8.10</ecNumber>
    </recommendedName>
</protein>
<dbReference type="Pfam" id="PF00441">
    <property type="entry name" value="Acyl-CoA_dh_1"/>
    <property type="match status" value="1"/>
</dbReference>
<dbReference type="Pfam" id="PF02770">
    <property type="entry name" value="Acyl-CoA_dh_M"/>
    <property type="match status" value="1"/>
</dbReference>
<dbReference type="InterPro" id="IPR013786">
    <property type="entry name" value="AcylCoA_DH/ox_N"/>
</dbReference>
<dbReference type="FunFam" id="1.20.140.10:FF:000004">
    <property type="entry name" value="Acyl-CoA dehydrogenase FadE25"/>
    <property type="match status" value="1"/>
</dbReference>
<evidence type="ECO:0000256" key="7">
    <source>
        <dbReference type="ARBA" id="ARBA00072305"/>
    </source>
</evidence>
<evidence type="ECO:0000256" key="2">
    <source>
        <dbReference type="ARBA" id="ARBA00009347"/>
    </source>
</evidence>
<dbReference type="PROSITE" id="PS00072">
    <property type="entry name" value="ACYL_COA_DH_1"/>
    <property type="match status" value="1"/>
</dbReference>
<dbReference type="PANTHER" id="PTHR43884">
    <property type="entry name" value="ACYL-COA DEHYDROGENASE"/>
    <property type="match status" value="1"/>
</dbReference>
<dbReference type="InterPro" id="IPR036250">
    <property type="entry name" value="AcylCo_DH-like_C"/>
</dbReference>
<sequence length="388" mass="42559">MNSLIESNFLIDLNDDQIAIKNTIKDFASKNIKPFVMDWDESQKFPMEIMKQLGELGFMGILVPEEFGGAGLGYIEYAIIIEELAKVDPSVALSVAAHNGLCTNHINLFGNEEQKRKYLPDLASGKKIGAWGLTEAASGSDAAGLKSYAVKDGDFWILNGSKQFTTHGTVGETYVVMAITNKDAGKKGISAFILEKGFEGLIIGKKENKLGMRASDTTQLAFENCKVPKENLLGQEGMGFINSMQILEGGRISIAALSVGLAQACLDSSLKYTSERKQFGKFLSEFQATQFKLAEMHTNIEAARMLTYRAAWMKDNGIPNTKEAAEAKLFASEIAEKAASEAVQMFGGYGYIKEYPVEKFYRDVKLLTIGEGTSEIQRIVIAKDLLKD</sequence>
<accession>A0AAE3TEP3</accession>
<dbReference type="GO" id="GO:0003995">
    <property type="term" value="F:acyl-CoA dehydrogenase activity"/>
    <property type="evidence" value="ECO:0007669"/>
    <property type="project" value="InterPro"/>
</dbReference>
<evidence type="ECO:0000259" key="10">
    <source>
        <dbReference type="Pfam" id="PF02770"/>
    </source>
</evidence>
<dbReference type="GO" id="GO:0050660">
    <property type="term" value="F:flavin adenine dinucleotide binding"/>
    <property type="evidence" value="ECO:0007669"/>
    <property type="project" value="InterPro"/>
</dbReference>
<dbReference type="InterPro" id="IPR009075">
    <property type="entry name" value="AcylCo_DH/oxidase_C"/>
</dbReference>
<dbReference type="PANTHER" id="PTHR43884:SF12">
    <property type="entry name" value="ISOVALERYL-COA DEHYDROGENASE, MITOCHONDRIAL-RELATED"/>
    <property type="match status" value="1"/>
</dbReference>
<evidence type="ECO:0000256" key="5">
    <source>
        <dbReference type="ARBA" id="ARBA00023002"/>
    </source>
</evidence>
<evidence type="ECO:0000313" key="12">
    <source>
        <dbReference type="EMBL" id="MDF1612483.1"/>
    </source>
</evidence>
<evidence type="ECO:0000313" key="13">
    <source>
        <dbReference type="Proteomes" id="UP001221302"/>
    </source>
</evidence>
<feature type="domain" description="Acyl-CoA dehydrogenase/oxidase N-terminal" evidence="11">
    <location>
        <begin position="15"/>
        <end position="126"/>
    </location>
</feature>
<dbReference type="InterPro" id="IPR037069">
    <property type="entry name" value="AcylCoA_DH/ox_N_sf"/>
</dbReference>
<dbReference type="InterPro" id="IPR009100">
    <property type="entry name" value="AcylCoA_DH/oxidase_NM_dom_sf"/>
</dbReference>
<dbReference type="EMBL" id="JARGDL010000014">
    <property type="protein sequence ID" value="MDF1612483.1"/>
    <property type="molecule type" value="Genomic_DNA"/>
</dbReference>
<evidence type="ECO:0000256" key="4">
    <source>
        <dbReference type="ARBA" id="ARBA00022827"/>
    </source>
</evidence>
<keyword evidence="5 8" id="KW-0560">Oxidoreductase</keyword>
<gene>
    <name evidence="12" type="ORF">P0M35_09995</name>
</gene>
<comment type="cofactor">
    <cofactor evidence="1 8">
        <name>FAD</name>
        <dbReference type="ChEBI" id="CHEBI:57692"/>
    </cofactor>
</comment>
<dbReference type="InterPro" id="IPR006091">
    <property type="entry name" value="Acyl-CoA_Oxase/DH_mid-dom"/>
</dbReference>
<dbReference type="RefSeq" id="WP_321536254.1">
    <property type="nucleotide sequence ID" value="NZ_JARGDL010000014.1"/>
</dbReference>
<evidence type="ECO:0000256" key="8">
    <source>
        <dbReference type="RuleBase" id="RU362125"/>
    </source>
</evidence>
<dbReference type="Pfam" id="PF02771">
    <property type="entry name" value="Acyl-CoA_dh_N"/>
    <property type="match status" value="1"/>
</dbReference>
<comment type="similarity">
    <text evidence="2 8">Belongs to the acyl-CoA dehydrogenase family.</text>
</comment>
<dbReference type="InterPro" id="IPR046373">
    <property type="entry name" value="Acyl-CoA_Oxase/DH_mid-dom_sf"/>
</dbReference>
<dbReference type="Proteomes" id="UP001221302">
    <property type="component" value="Unassembled WGS sequence"/>
</dbReference>
<evidence type="ECO:0000256" key="3">
    <source>
        <dbReference type="ARBA" id="ARBA00022630"/>
    </source>
</evidence>